<feature type="non-terminal residue" evidence="9">
    <location>
        <position position="1"/>
    </location>
</feature>
<dbReference type="Pfam" id="PF02446">
    <property type="entry name" value="Glyco_hydro_77"/>
    <property type="match status" value="1"/>
</dbReference>
<evidence type="ECO:0000256" key="7">
    <source>
        <dbReference type="ARBA" id="ARBA00031423"/>
    </source>
</evidence>
<gene>
    <name evidence="9" type="ORF">METZ01_LOCUS62193</name>
</gene>
<dbReference type="Gene3D" id="3.20.20.80">
    <property type="entry name" value="Glycosidases"/>
    <property type="match status" value="1"/>
</dbReference>
<organism evidence="9">
    <name type="scientific">marine metagenome</name>
    <dbReference type="NCBI Taxonomy" id="408172"/>
    <lineage>
        <taxon>unclassified sequences</taxon>
        <taxon>metagenomes</taxon>
        <taxon>ecological metagenomes</taxon>
    </lineage>
</organism>
<evidence type="ECO:0000256" key="6">
    <source>
        <dbReference type="ARBA" id="ARBA00023277"/>
    </source>
</evidence>
<dbReference type="InterPro" id="IPR017853">
    <property type="entry name" value="GH"/>
</dbReference>
<evidence type="ECO:0000256" key="4">
    <source>
        <dbReference type="ARBA" id="ARBA00022676"/>
    </source>
</evidence>
<evidence type="ECO:0000256" key="1">
    <source>
        <dbReference type="ARBA" id="ARBA00000439"/>
    </source>
</evidence>
<dbReference type="GO" id="GO:0005975">
    <property type="term" value="P:carbohydrate metabolic process"/>
    <property type="evidence" value="ECO:0007669"/>
    <property type="project" value="InterPro"/>
</dbReference>
<proteinExistence type="inferred from homology"/>
<name>A0A381T0S5_9ZZZZ</name>
<comment type="similarity">
    <text evidence="2">Belongs to the disproportionating enzyme family.</text>
</comment>
<dbReference type="AlphaFoldDB" id="A0A381T0S5"/>
<sequence length="72" mass="8221">VCYELLSLAWSSTAEITLAPLQDLLELGKECRMNLPGTFGGSNWGWSSRPEQMSSLEQHWISQLTETYCRNR</sequence>
<dbReference type="InterPro" id="IPR003385">
    <property type="entry name" value="Glyco_hydro_77"/>
</dbReference>
<comment type="catalytic activity">
    <reaction evidence="1">
        <text>Transfers a segment of a (1-&gt;4)-alpha-D-glucan to a new position in an acceptor, which may be glucose or a (1-&gt;4)-alpha-D-glucan.</text>
        <dbReference type="EC" id="2.4.1.25"/>
    </reaction>
</comment>
<protein>
    <recommendedName>
        <fullName evidence="3">4-alpha-glucanotransferase</fullName>
        <ecNumber evidence="3">2.4.1.25</ecNumber>
    </recommendedName>
    <alternativeName>
        <fullName evidence="7">Amylomaltase</fullName>
    </alternativeName>
    <alternativeName>
        <fullName evidence="8">Disproportionating enzyme</fullName>
    </alternativeName>
</protein>
<accession>A0A381T0S5</accession>
<dbReference type="SUPFAM" id="SSF51445">
    <property type="entry name" value="(Trans)glycosidases"/>
    <property type="match status" value="1"/>
</dbReference>
<dbReference type="EMBL" id="UINC01003798">
    <property type="protein sequence ID" value="SVA09339.1"/>
    <property type="molecule type" value="Genomic_DNA"/>
</dbReference>
<evidence type="ECO:0000256" key="2">
    <source>
        <dbReference type="ARBA" id="ARBA00005684"/>
    </source>
</evidence>
<keyword evidence="5" id="KW-0808">Transferase</keyword>
<evidence type="ECO:0000313" key="9">
    <source>
        <dbReference type="EMBL" id="SVA09339.1"/>
    </source>
</evidence>
<dbReference type="GO" id="GO:0004134">
    <property type="term" value="F:4-alpha-glucanotransferase activity"/>
    <property type="evidence" value="ECO:0007669"/>
    <property type="project" value="UniProtKB-EC"/>
</dbReference>
<keyword evidence="4" id="KW-0328">Glycosyltransferase</keyword>
<dbReference type="EC" id="2.4.1.25" evidence="3"/>
<keyword evidence="6" id="KW-0119">Carbohydrate metabolism</keyword>
<evidence type="ECO:0000256" key="3">
    <source>
        <dbReference type="ARBA" id="ARBA00012560"/>
    </source>
</evidence>
<evidence type="ECO:0000256" key="5">
    <source>
        <dbReference type="ARBA" id="ARBA00022679"/>
    </source>
</evidence>
<evidence type="ECO:0000256" key="8">
    <source>
        <dbReference type="ARBA" id="ARBA00031501"/>
    </source>
</evidence>
<reference evidence="9" key="1">
    <citation type="submission" date="2018-05" db="EMBL/GenBank/DDBJ databases">
        <authorList>
            <person name="Lanie J.A."/>
            <person name="Ng W.-L."/>
            <person name="Kazmierczak K.M."/>
            <person name="Andrzejewski T.M."/>
            <person name="Davidsen T.M."/>
            <person name="Wayne K.J."/>
            <person name="Tettelin H."/>
            <person name="Glass J.I."/>
            <person name="Rusch D."/>
            <person name="Podicherti R."/>
            <person name="Tsui H.-C.T."/>
            <person name="Winkler M.E."/>
        </authorList>
    </citation>
    <scope>NUCLEOTIDE SEQUENCE</scope>
</reference>